<evidence type="ECO:0000259" key="1">
    <source>
        <dbReference type="Pfam" id="PF21477"/>
    </source>
</evidence>
<dbReference type="InterPro" id="IPR011993">
    <property type="entry name" value="PH-like_dom_sf"/>
</dbReference>
<evidence type="ECO:0000313" key="3">
    <source>
        <dbReference type="Proteomes" id="UP001476798"/>
    </source>
</evidence>
<proteinExistence type="predicted"/>
<feature type="domain" description="FAK1-like FERM" evidence="1">
    <location>
        <begin position="57"/>
        <end position="123"/>
    </location>
</feature>
<evidence type="ECO:0000313" key="2">
    <source>
        <dbReference type="EMBL" id="MEQ2162974.1"/>
    </source>
</evidence>
<dbReference type="Proteomes" id="UP001476798">
    <property type="component" value="Unassembled WGS sequence"/>
</dbReference>
<dbReference type="InterPro" id="IPR014352">
    <property type="entry name" value="FERM/acyl-CoA-bd_prot_sf"/>
</dbReference>
<dbReference type="SUPFAM" id="SSF50729">
    <property type="entry name" value="PH domain-like"/>
    <property type="match status" value="1"/>
</dbReference>
<dbReference type="InterPro" id="IPR049385">
    <property type="entry name" value="FAK1-like_FERM_C"/>
</dbReference>
<reference evidence="2 3" key="1">
    <citation type="submission" date="2021-06" db="EMBL/GenBank/DDBJ databases">
        <authorList>
            <person name="Palmer J.M."/>
        </authorList>
    </citation>
    <scope>NUCLEOTIDE SEQUENCE [LARGE SCALE GENOMIC DNA]</scope>
    <source>
        <strain evidence="2 3">GA_2019</strain>
        <tissue evidence="2">Muscle</tissue>
    </source>
</reference>
<dbReference type="EMBL" id="JAHRIO010012983">
    <property type="protein sequence ID" value="MEQ2162974.1"/>
    <property type="molecule type" value="Genomic_DNA"/>
</dbReference>
<sequence length="134" mass="14748">MSSVCVVSCQPKQLRRLIQQTFQSYSTFQQDQCMAKFFTTLSQCYSITEESYGCQLVPICLAKFSDIRSISCTAESDGRALLTVHIQGSKQPLAVNTSSLAVAENMADLIDGYCRLEGKAESSLMVRPNKGTIT</sequence>
<dbReference type="Gene3D" id="2.30.29.30">
    <property type="entry name" value="Pleckstrin-homology domain (PH domain)/Phosphotyrosine-binding domain (PTB)"/>
    <property type="match status" value="1"/>
</dbReference>
<keyword evidence="3" id="KW-1185">Reference proteome</keyword>
<dbReference type="Gene3D" id="1.20.80.10">
    <property type="match status" value="1"/>
</dbReference>
<gene>
    <name evidence="2" type="ORF">GOODEAATRI_025424</name>
</gene>
<name>A0ABV0MWJ3_9TELE</name>
<comment type="caution">
    <text evidence="2">The sequence shown here is derived from an EMBL/GenBank/DDBJ whole genome shotgun (WGS) entry which is preliminary data.</text>
</comment>
<dbReference type="PANTHER" id="PTHR46221">
    <property type="entry name" value="FERM AND PDZ DOMAIN-CONTAINING PROTEIN FAMILY MEMBER"/>
    <property type="match status" value="1"/>
</dbReference>
<organism evidence="2 3">
    <name type="scientific">Goodea atripinnis</name>
    <dbReference type="NCBI Taxonomy" id="208336"/>
    <lineage>
        <taxon>Eukaryota</taxon>
        <taxon>Metazoa</taxon>
        <taxon>Chordata</taxon>
        <taxon>Craniata</taxon>
        <taxon>Vertebrata</taxon>
        <taxon>Euteleostomi</taxon>
        <taxon>Actinopterygii</taxon>
        <taxon>Neopterygii</taxon>
        <taxon>Teleostei</taxon>
        <taxon>Neoteleostei</taxon>
        <taxon>Acanthomorphata</taxon>
        <taxon>Ovalentaria</taxon>
        <taxon>Atherinomorphae</taxon>
        <taxon>Cyprinodontiformes</taxon>
        <taxon>Goodeidae</taxon>
        <taxon>Goodea</taxon>
    </lineage>
</organism>
<dbReference type="Pfam" id="PF21477">
    <property type="entry name" value="FERM_C_FAK1"/>
    <property type="match status" value="1"/>
</dbReference>
<protein>
    <recommendedName>
        <fullName evidence="1">FAK1-like FERM domain-containing protein</fullName>
    </recommendedName>
</protein>
<accession>A0ABV0MWJ3</accession>
<dbReference type="PANTHER" id="PTHR46221:SF11">
    <property type="entry name" value="NON-SPECIFIC PROTEIN-TYROSINE KINASE"/>
    <property type="match status" value="1"/>
</dbReference>